<name>T0ZIC2_9ZZZZ</name>
<proteinExistence type="predicted"/>
<feature type="non-terminal residue" evidence="2">
    <location>
        <position position="196"/>
    </location>
</feature>
<gene>
    <name evidence="2" type="ORF">B1B_13524</name>
</gene>
<evidence type="ECO:0000259" key="1">
    <source>
        <dbReference type="PROSITE" id="PS50894"/>
    </source>
</evidence>
<keyword evidence="2" id="KW-0808">Transferase</keyword>
<keyword evidence="2" id="KW-0418">Kinase</keyword>
<dbReference type="InterPro" id="IPR008207">
    <property type="entry name" value="Sig_transdc_His_kin_Hpt_dom"/>
</dbReference>
<dbReference type="GO" id="GO:0016301">
    <property type="term" value="F:kinase activity"/>
    <property type="evidence" value="ECO:0007669"/>
    <property type="project" value="UniProtKB-KW"/>
</dbReference>
<protein>
    <submittedName>
        <fullName evidence="2">CheA signal transduction histidine kinase</fullName>
    </submittedName>
</protein>
<feature type="domain" description="HPt" evidence="1">
    <location>
        <begin position="115"/>
        <end position="196"/>
    </location>
</feature>
<feature type="non-terminal residue" evidence="2">
    <location>
        <position position="1"/>
    </location>
</feature>
<sequence>ATQLRRIMRPDAQPSPPGWLDRLADAIVSLEYYMETLQAGRSDPWYMLDNAHSCLQVLERAPPELPLAPIEPSAFAKTVLMTPAGDGHLSGTYPDLGMPPAPPSLSATGKLTALAENANSELIALFVEEAREELARIRRHFPLWDQNPLDRDALEIVRRSFHTLKGSGRMVGARELGELAWSVESLLNRLLDNTLT</sequence>
<comment type="caution">
    <text evidence="2">The sequence shown here is derived from an EMBL/GenBank/DDBJ whole genome shotgun (WGS) entry which is preliminary data.</text>
</comment>
<dbReference type="EMBL" id="AUZY01008903">
    <property type="protein sequence ID" value="EQD44438.1"/>
    <property type="molecule type" value="Genomic_DNA"/>
</dbReference>
<accession>T0ZIC2</accession>
<dbReference type="Gene3D" id="1.20.120.160">
    <property type="entry name" value="HPT domain"/>
    <property type="match status" value="1"/>
</dbReference>
<reference evidence="2" key="2">
    <citation type="journal article" date="2014" name="ISME J.">
        <title>Microbial stratification in low pH oxic and suboxic macroscopic growths along an acid mine drainage.</title>
        <authorList>
            <person name="Mendez-Garcia C."/>
            <person name="Mesa V."/>
            <person name="Sprenger R.R."/>
            <person name="Richter M."/>
            <person name="Diez M.S."/>
            <person name="Solano J."/>
            <person name="Bargiela R."/>
            <person name="Golyshina O.V."/>
            <person name="Manteca A."/>
            <person name="Ramos J.L."/>
            <person name="Gallego J.R."/>
            <person name="Llorente I."/>
            <person name="Martins Dos Santos V.A."/>
            <person name="Jensen O.N."/>
            <person name="Pelaez A.I."/>
            <person name="Sanchez J."/>
            <person name="Ferrer M."/>
        </authorList>
    </citation>
    <scope>NUCLEOTIDE SEQUENCE</scope>
</reference>
<dbReference type="PROSITE" id="PS50894">
    <property type="entry name" value="HPT"/>
    <property type="match status" value="1"/>
</dbReference>
<dbReference type="GO" id="GO:0000160">
    <property type="term" value="P:phosphorelay signal transduction system"/>
    <property type="evidence" value="ECO:0007669"/>
    <property type="project" value="InterPro"/>
</dbReference>
<reference evidence="2" key="1">
    <citation type="submission" date="2013-08" db="EMBL/GenBank/DDBJ databases">
        <authorList>
            <person name="Mendez C."/>
            <person name="Richter M."/>
            <person name="Ferrer M."/>
            <person name="Sanchez J."/>
        </authorList>
    </citation>
    <scope>NUCLEOTIDE SEQUENCE</scope>
</reference>
<dbReference type="InterPro" id="IPR036641">
    <property type="entry name" value="HPT_dom_sf"/>
</dbReference>
<evidence type="ECO:0000313" key="2">
    <source>
        <dbReference type="EMBL" id="EQD44438.1"/>
    </source>
</evidence>
<dbReference type="Pfam" id="PF01627">
    <property type="entry name" value="Hpt"/>
    <property type="match status" value="1"/>
</dbReference>
<organism evidence="2">
    <name type="scientific">mine drainage metagenome</name>
    <dbReference type="NCBI Taxonomy" id="410659"/>
    <lineage>
        <taxon>unclassified sequences</taxon>
        <taxon>metagenomes</taxon>
        <taxon>ecological metagenomes</taxon>
    </lineage>
</organism>
<dbReference type="CDD" id="cd00088">
    <property type="entry name" value="HPT"/>
    <property type="match status" value="1"/>
</dbReference>
<dbReference type="AlphaFoldDB" id="T0ZIC2"/>
<dbReference type="SUPFAM" id="SSF47226">
    <property type="entry name" value="Histidine-containing phosphotransfer domain, HPT domain"/>
    <property type="match status" value="1"/>
</dbReference>